<dbReference type="EMBL" id="JAVRJZ010000012">
    <property type="protein sequence ID" value="KAK2716268.1"/>
    <property type="molecule type" value="Genomic_DNA"/>
</dbReference>
<feature type="compositionally biased region" description="Polar residues" evidence="1">
    <location>
        <begin position="2225"/>
        <end position="2234"/>
    </location>
</feature>
<evidence type="ECO:0000256" key="2">
    <source>
        <dbReference type="SAM" id="SignalP"/>
    </source>
</evidence>
<feature type="compositionally biased region" description="Basic and acidic residues" evidence="1">
    <location>
        <begin position="881"/>
        <end position="900"/>
    </location>
</feature>
<feature type="compositionally biased region" description="Basic and acidic residues" evidence="1">
    <location>
        <begin position="909"/>
        <end position="918"/>
    </location>
</feature>
<feature type="compositionally biased region" description="Acidic residues" evidence="1">
    <location>
        <begin position="839"/>
        <end position="849"/>
    </location>
</feature>
<name>A0AA88HW95_ARTSF</name>
<feature type="signal peptide" evidence="2">
    <location>
        <begin position="1"/>
        <end position="20"/>
    </location>
</feature>
<feature type="region of interest" description="Disordered" evidence="1">
    <location>
        <begin position="591"/>
        <end position="632"/>
    </location>
</feature>
<accession>A0AA88HW95</accession>
<feature type="compositionally biased region" description="Polar residues" evidence="1">
    <location>
        <begin position="1373"/>
        <end position="1387"/>
    </location>
</feature>
<feature type="region of interest" description="Disordered" evidence="1">
    <location>
        <begin position="1464"/>
        <end position="1485"/>
    </location>
</feature>
<feature type="region of interest" description="Disordered" evidence="1">
    <location>
        <begin position="198"/>
        <end position="223"/>
    </location>
</feature>
<evidence type="ECO:0000313" key="3">
    <source>
        <dbReference type="EMBL" id="KAK2716268.1"/>
    </source>
</evidence>
<feature type="region of interest" description="Disordered" evidence="1">
    <location>
        <begin position="648"/>
        <end position="777"/>
    </location>
</feature>
<feature type="compositionally biased region" description="Polar residues" evidence="1">
    <location>
        <begin position="665"/>
        <end position="687"/>
    </location>
</feature>
<organism evidence="3 4">
    <name type="scientific">Artemia franciscana</name>
    <name type="common">Brine shrimp</name>
    <name type="synonym">Artemia sanfranciscana</name>
    <dbReference type="NCBI Taxonomy" id="6661"/>
    <lineage>
        <taxon>Eukaryota</taxon>
        <taxon>Metazoa</taxon>
        <taxon>Ecdysozoa</taxon>
        <taxon>Arthropoda</taxon>
        <taxon>Crustacea</taxon>
        <taxon>Branchiopoda</taxon>
        <taxon>Anostraca</taxon>
        <taxon>Artemiidae</taxon>
        <taxon>Artemia</taxon>
    </lineage>
</organism>
<keyword evidence="2" id="KW-0732">Signal</keyword>
<feature type="chain" id="PRO_5041684811" evidence="2">
    <location>
        <begin position="21"/>
        <end position="2546"/>
    </location>
</feature>
<comment type="caution">
    <text evidence="3">The sequence shown here is derived from an EMBL/GenBank/DDBJ whole genome shotgun (WGS) entry which is preliminary data.</text>
</comment>
<feature type="compositionally biased region" description="Basic and acidic residues" evidence="1">
    <location>
        <begin position="608"/>
        <end position="621"/>
    </location>
</feature>
<feature type="region of interest" description="Disordered" evidence="1">
    <location>
        <begin position="2205"/>
        <end position="2238"/>
    </location>
</feature>
<sequence>MGTTFIRNCITLCLFTIVFGDSRNQNIDEKDRKGKQRFFGYNPYPYYVRRPSYAVPIQPFYAPYQRSPYYSPTGYPFRGFSQFLPFRSNPPIIRVASPSYAPVPVISPQIFPLRRGDESLVAVDSNLDNGASNKLNNYATVLSAVSMEDDEKNINKTNELLHLLVHRPYTGSVEVDHPIEPPKVETIYDSLKEQFSNEKNPLQNTNDENTEVESPQGNESKDISYEPADIFVKYQQDNTLHAAENHKINEALFDTEKENSGSDDTLTISQSNSSDDIQDDKEETDQDNIYTNDVQSIEENQDDNGSLSSSDNLNNPKAEDEEASGVEIIALVPKISSDMEVRPLDALELPSQVGSNEEQSDTKYTHLSDADSIKENQHKNEELQAFTDVTNSNVEDEESSQVETKAIGPGTIFDEEKQHLDRSDTMHQMHEDEQGTQIEIMALVPNAAFDKQKNPLIVKKKVLNDGSDLNTHKNIVSSNLNVQNEDIDKIQIHIADSTSVGGMEPAKSSEASQKEILPTLTEHNSDGTVIKQDDVGNNLEEEPIEIHDGESSEFKVENEQKEFSALPEMTISNQEGHVVADVTVVSEYNNENMSIKDTTGNDDNQSIETRDSEGSEIKKGNGETNIFGQPASSIISYENEETTVADVAILSDSNNQKITKEDTTGNDSNDESIQIRGTVTKQDAIENSQDEDPIEMQDSDSISLKVENEQKEFSTQPESTISNQESKIVADDRIFSEQNNENVMIEDTNGNSKDDQPIETRDSEANENRMGNEEANLSGQLASSIINYENEEKIVADVAILSDSNNQKITKEDTTGNDSNDESIQMHGTLTKQDTIENSQDEEPIEMQDSDSSSLKVENEQKEFSEQPESPISNQESQIVADDRIFSEQYDEKVTIERNRGSSNDDQPIETRDSEASEIKIGKEEANILGQSASSIISHENGEKIVANGVILSDSSNQKISKEGTTGNDPNDEPIQMDDSDSSNSKLENEPMNLLAQPTSSVLNKQNGEGAVADVTIVSEIDDRIMEKEDTPENSHTDETVEIHDFDSSDSKIENEQKKPLVQPMTADLNQEQITADVTISSNGQTKIITKEDITGNNHDEEPAEIHDSVSNDAKIKNEQANVLAPIAPIVVNQDEEAKIVTGVQLLSDSNNGKVTKVGTMETDHYEQKNEVQVRDVTDSMTDNEEKINSLQPILSVLNQESEGTIVKDVTIISNNPIHFGSSIPDDNILDKKDDEISKQNGQHFPTNHHEIENGNQNGETIQDLVFDQHQKIEDNVSHRENNVTPKDNSEVFNNESGETEKGTSNINDQVYNLQSFDSTNLAGQDNTKDILQQDNTIKILHNVLDEQNDPENADEKETESYGSANLDEIQDTKTVPSQVGQNNISEEPSIMDQKIYNIGAIDIGFDLANKDLNIVTSQDDVFADGDELESIEDDWSAFRGLLEDPEDSETATQSSFNYEKEKILNDGSNSDSSFTGNGNSLSNKESPIVLANEADSHEPPISTNTELSNTLLNMLKNLKEHQYEKVAGDYSSVNILENMIAEVRGEMSNLEQLYSTLTAIELSGNVLFDSEQDELLDDKLKGRDNRLEELNSIYTKYAENLKAENLNEHKETVLAMLRFYSNGVAMLGRMKEGLKPKESSIVVKEAATLKDSDSDQIGFQETNKKVENPVGEFLLNELKNIQMNQINNVAGEYTTSEGLEKMIDSVSKERNDLVNLFSLLVKISSGGNTLEPERMSDEEISPQLYQSQIDKASSFIRRYSSQLNEANLDTHKSYVLSMITRDDNFLEDLFRMKTNAKSNNLPLPTDEIINMDQATFEKNSLQDPENNSATEIPPMFPFPEDELVIIPTVNEKKNETEYRIVGGIPKSTSNLLPVPELVNEETLEANSEDQGPLKSSNLAHSMGEVADIPQTDLEVPQNLEKLHIQKTPSKLLFADDEVMSAFDGNVNDETAETLAGSSNLNLDPVPFKETEEYIEESLKYRDPSAENNPALSADEMINSDQTTLEQLNVLQDSKRNSEHQDVNTKENDASVVALVEIIEKVPDSTNEAIEDDKVDISKVTQSEATENTGMKIKESSELIPTMDHAQEAAETAADVIVGEAPETRFGEGENFKKLPNDSDLALDNSSEQGVENQRVNEQLDSTVDLEILQGINSYDKLEPVKSNPVIIGITASQDSQQVKTLNTESNVNEWQPSESTIDMKSYQLSDLNPNTAPSNEDEDANPAVYTSNENDGGSENSEVSAIIEVVEEIDNNQANPISLDSTAKEVSNELKIQSHQAKETADISGSAAPESNAADYVVRLIQEGVSHTNNIVGDVSYGTEANEENSGEAVKVIQSNEDTVKEQDSSTWFVRPNQDFNDNTNTNENKYVSEHEDSHDFALLSDDAPAEKTHSEWTVKVQPYEEGRPPVKVIGFTAADLNSDYSSPDFEAPDETLSSRTNNKVLQEAEENFFVIKDQVVQHPNPQVPDNARPEYLYDASPVPVDQVLPNEHSATILLDDGTIVKAAKENDRPLILSNTDNLKYRKIVVYEKDGKWFYAGDWRKRKTL</sequence>
<feature type="compositionally biased region" description="Basic and acidic residues" evidence="1">
    <location>
        <begin position="752"/>
        <end position="772"/>
    </location>
</feature>
<gene>
    <name evidence="3" type="ORF">QYM36_010751</name>
</gene>
<feature type="compositionally biased region" description="Polar residues" evidence="1">
    <location>
        <begin position="867"/>
        <end position="878"/>
    </location>
</feature>
<feature type="region of interest" description="Disordered" evidence="1">
    <location>
        <begin position="255"/>
        <end position="324"/>
    </location>
</feature>
<feature type="region of interest" description="Disordered" evidence="1">
    <location>
        <begin position="1344"/>
        <end position="1387"/>
    </location>
</feature>
<proteinExistence type="predicted"/>
<feature type="compositionally biased region" description="Low complexity" evidence="1">
    <location>
        <begin position="303"/>
        <end position="315"/>
    </location>
</feature>
<feature type="region of interest" description="Disordered" evidence="1">
    <location>
        <begin position="951"/>
        <end position="988"/>
    </location>
</feature>
<feature type="region of interest" description="Disordered" evidence="1">
    <location>
        <begin position="2102"/>
        <end position="2133"/>
    </location>
</feature>
<feature type="region of interest" description="Disordered" evidence="1">
    <location>
        <begin position="799"/>
        <end position="918"/>
    </location>
</feature>
<feature type="compositionally biased region" description="Polar residues" evidence="1">
    <location>
        <begin position="713"/>
        <end position="726"/>
    </location>
</feature>
<feature type="compositionally biased region" description="Polar residues" evidence="1">
    <location>
        <begin position="1283"/>
        <end position="1306"/>
    </location>
</feature>
<evidence type="ECO:0000313" key="4">
    <source>
        <dbReference type="Proteomes" id="UP001187531"/>
    </source>
</evidence>
<feature type="compositionally biased region" description="Acidic residues" evidence="1">
    <location>
        <begin position="688"/>
        <end position="698"/>
    </location>
</feature>
<keyword evidence="4" id="KW-1185">Reference proteome</keyword>
<feature type="compositionally biased region" description="Polar residues" evidence="1">
    <location>
        <begin position="816"/>
        <end position="838"/>
    </location>
</feature>
<feature type="compositionally biased region" description="Polar residues" evidence="1">
    <location>
        <begin position="287"/>
        <end position="298"/>
    </location>
</feature>
<feature type="compositionally biased region" description="Acidic residues" evidence="1">
    <location>
        <begin position="970"/>
        <end position="981"/>
    </location>
</feature>
<feature type="compositionally biased region" description="Polar residues" evidence="1">
    <location>
        <begin position="2205"/>
        <end position="2215"/>
    </location>
</feature>
<feature type="compositionally biased region" description="Polar residues" evidence="1">
    <location>
        <begin position="198"/>
        <end position="218"/>
    </location>
</feature>
<feature type="compositionally biased region" description="Polar residues" evidence="1">
    <location>
        <begin position="591"/>
        <end position="607"/>
    </location>
</feature>
<dbReference type="Proteomes" id="UP001187531">
    <property type="component" value="Unassembled WGS sequence"/>
</dbReference>
<feature type="compositionally biased region" description="Polar residues" evidence="1">
    <location>
        <begin position="1467"/>
        <end position="1485"/>
    </location>
</feature>
<feature type="compositionally biased region" description="Polar residues" evidence="1">
    <location>
        <begin position="2124"/>
        <end position="2133"/>
    </location>
</feature>
<reference evidence="3" key="1">
    <citation type="submission" date="2023-07" db="EMBL/GenBank/DDBJ databases">
        <title>Chromosome-level genome assembly of Artemia franciscana.</title>
        <authorList>
            <person name="Jo E."/>
        </authorList>
    </citation>
    <scope>NUCLEOTIDE SEQUENCE</scope>
    <source>
        <tissue evidence="3">Whole body</tissue>
    </source>
</reference>
<evidence type="ECO:0000256" key="1">
    <source>
        <dbReference type="SAM" id="MobiDB-lite"/>
    </source>
</evidence>
<feature type="compositionally biased region" description="Basic and acidic residues" evidence="1">
    <location>
        <begin position="2102"/>
        <end position="2117"/>
    </location>
</feature>
<feature type="compositionally biased region" description="Acidic residues" evidence="1">
    <location>
        <begin position="276"/>
        <end position="286"/>
    </location>
</feature>
<feature type="compositionally biased region" description="Polar residues" evidence="1">
    <location>
        <begin position="622"/>
        <end position="632"/>
    </location>
</feature>
<feature type="compositionally biased region" description="Polar residues" evidence="1">
    <location>
        <begin position="953"/>
        <end position="969"/>
    </location>
</feature>
<feature type="region of interest" description="Disordered" evidence="1">
    <location>
        <begin position="1280"/>
        <end position="1306"/>
    </location>
</feature>
<protein>
    <submittedName>
        <fullName evidence="3">Uncharacterized protein</fullName>
    </submittedName>
</protein>